<dbReference type="SUPFAM" id="SSF48452">
    <property type="entry name" value="TPR-like"/>
    <property type="match status" value="1"/>
</dbReference>
<dbReference type="PANTHER" id="PTHR43081:SF19">
    <property type="entry name" value="PH-SENSITIVE ADENYLATE CYCLASE RV1264"/>
    <property type="match status" value="1"/>
</dbReference>
<dbReference type="PROSITE" id="PS50005">
    <property type="entry name" value="TPR"/>
    <property type="match status" value="2"/>
</dbReference>
<dbReference type="InterPro" id="IPR011990">
    <property type="entry name" value="TPR-like_helical_dom_sf"/>
</dbReference>
<dbReference type="EMBL" id="LGAP01000047">
    <property type="protein sequence ID" value="KOF12864.1"/>
    <property type="molecule type" value="Genomic_DNA"/>
</dbReference>
<evidence type="ECO:0000313" key="4">
    <source>
        <dbReference type="Proteomes" id="UP000037425"/>
    </source>
</evidence>
<dbReference type="PATRIC" id="fig|106592.7.peg.6122"/>
<accession>A0A0L8BE74</accession>
<organism evidence="3 4">
    <name type="scientific">Ensifer adhaerens</name>
    <name type="common">Sinorhizobium morelense</name>
    <dbReference type="NCBI Taxonomy" id="106592"/>
    <lineage>
        <taxon>Bacteria</taxon>
        <taxon>Pseudomonadati</taxon>
        <taxon>Pseudomonadota</taxon>
        <taxon>Alphaproteobacteria</taxon>
        <taxon>Hyphomicrobiales</taxon>
        <taxon>Rhizobiaceae</taxon>
        <taxon>Sinorhizobium/Ensifer group</taxon>
        <taxon>Ensifer</taxon>
    </lineage>
</organism>
<sequence>MQRRLAAVLSADLVGFSRLVAHSEEETLRRLAEQRVSIIDPLLERHRGRVFKTMGDGLLVEFASAVDAVRYALAHQKQVAETEAEIAAAERLTWRIAVHLGDVVVDGDDLVGDGVNVASRLQSVARSGGVLVSQTIRDHLPGSFLIKSAGIPHLKNISKPVQVFDVLEEGMNAPTPLIVADRSSALHRPAARVGLAVCAFACIGVGLWVGRDMLGLSSLIGTHAPVETGEVARTPQILVMPLTSEKPEGREALLAGGLTDEIIGNLSKFSGIRVFGSNTSSALREAALSPDELRQKHGVRYVVSGAVRVLDSELRLNFELIDTETGSTRWADHYEEDINGTFEALDDVVASIVGNVAAKVSRTELEAARQRAPANLTAFELTLRGRQLWQRPNKENIGEARSLFQRAIEADPGFAPPLAYMAFTYLTSYNNKWSDEYENPAALHRMLELANRALDLDPGYATAYAAQAIAYTYQGRHDEADSAAARAIAANPNDPDVLGRAAQVLSFSGRYNEAIELLNTAIDLDPFGPAQWFNFLSRAHFFQGKNEPAIAAARTCLDRAMLQPCRETLAAALALSGDLDDAAEIWRQLSETDPVMEPEKMVARLRPAFRRQSDLDRLVDGLTKAAKRWSRL</sequence>
<dbReference type="InterPro" id="IPR029787">
    <property type="entry name" value="Nucleotide_cyclase"/>
</dbReference>
<dbReference type="Pfam" id="PF14559">
    <property type="entry name" value="TPR_19"/>
    <property type="match status" value="1"/>
</dbReference>
<dbReference type="GO" id="GO:0035556">
    <property type="term" value="P:intracellular signal transduction"/>
    <property type="evidence" value="ECO:0007669"/>
    <property type="project" value="InterPro"/>
</dbReference>
<comment type="caution">
    <text evidence="3">The sequence shown here is derived from an EMBL/GenBank/DDBJ whole genome shotgun (WGS) entry which is preliminary data.</text>
</comment>
<reference evidence="4" key="1">
    <citation type="submission" date="2015-07" db="EMBL/GenBank/DDBJ databases">
        <title>Whole genome sequence of an Ensifer adhaerens strain isolated from a cave pool in the Wind Cave National Park.</title>
        <authorList>
            <person name="Eng W.W.H."/>
            <person name="Gan H.M."/>
            <person name="Barton H.A."/>
            <person name="Savka M.A."/>
        </authorList>
    </citation>
    <scope>NUCLEOTIDE SEQUENCE [LARGE SCALE GENOMIC DNA]</scope>
    <source>
        <strain evidence="4">SD006</strain>
    </source>
</reference>
<name>A0A0L8BE74_ENSAD</name>
<dbReference type="Pfam" id="PF00211">
    <property type="entry name" value="Guanylate_cyc"/>
    <property type="match status" value="1"/>
</dbReference>
<dbReference type="InterPro" id="IPR019734">
    <property type="entry name" value="TPR_rpt"/>
</dbReference>
<dbReference type="InterPro" id="IPR050697">
    <property type="entry name" value="Adenylyl/Guanylyl_Cyclase_3/4"/>
</dbReference>
<keyword evidence="1" id="KW-0802">TPR repeat</keyword>
<dbReference type="SMART" id="SM00028">
    <property type="entry name" value="TPR"/>
    <property type="match status" value="3"/>
</dbReference>
<dbReference type="PANTHER" id="PTHR43081">
    <property type="entry name" value="ADENYLATE CYCLASE, TERMINAL-DIFFERENTIATION SPECIFIC-RELATED"/>
    <property type="match status" value="1"/>
</dbReference>
<dbReference type="OrthoDB" id="9807521at2"/>
<evidence type="ECO:0000259" key="2">
    <source>
        <dbReference type="PROSITE" id="PS50125"/>
    </source>
</evidence>
<feature type="repeat" description="TPR" evidence="1">
    <location>
        <begin position="495"/>
        <end position="528"/>
    </location>
</feature>
<dbReference type="GO" id="GO:0006171">
    <property type="term" value="P:cAMP biosynthetic process"/>
    <property type="evidence" value="ECO:0007669"/>
    <property type="project" value="TreeGrafter"/>
</dbReference>
<dbReference type="Gene3D" id="3.30.70.1230">
    <property type="entry name" value="Nucleotide cyclase"/>
    <property type="match status" value="1"/>
</dbReference>
<dbReference type="SUPFAM" id="SSF55073">
    <property type="entry name" value="Nucleotide cyclase"/>
    <property type="match status" value="1"/>
</dbReference>
<gene>
    <name evidence="3" type="ORF">AC244_33190</name>
</gene>
<dbReference type="CDD" id="cd07302">
    <property type="entry name" value="CHD"/>
    <property type="match status" value="1"/>
</dbReference>
<evidence type="ECO:0000256" key="1">
    <source>
        <dbReference type="PROSITE-ProRule" id="PRU00339"/>
    </source>
</evidence>
<proteinExistence type="predicted"/>
<dbReference type="Gene3D" id="1.25.40.10">
    <property type="entry name" value="Tetratricopeptide repeat domain"/>
    <property type="match status" value="1"/>
</dbReference>
<dbReference type="GO" id="GO:0004016">
    <property type="term" value="F:adenylate cyclase activity"/>
    <property type="evidence" value="ECO:0007669"/>
    <property type="project" value="UniProtKB-ARBA"/>
</dbReference>
<dbReference type="InterPro" id="IPR001054">
    <property type="entry name" value="A/G_cyclase"/>
</dbReference>
<evidence type="ECO:0000313" key="3">
    <source>
        <dbReference type="EMBL" id="KOF12864.1"/>
    </source>
</evidence>
<feature type="repeat" description="TPR" evidence="1">
    <location>
        <begin position="461"/>
        <end position="494"/>
    </location>
</feature>
<feature type="domain" description="Guanylate cyclase" evidence="2">
    <location>
        <begin position="7"/>
        <end position="122"/>
    </location>
</feature>
<dbReference type="AlphaFoldDB" id="A0A0L8BE74"/>
<dbReference type="PROSITE" id="PS50125">
    <property type="entry name" value="GUANYLATE_CYCLASE_2"/>
    <property type="match status" value="1"/>
</dbReference>
<dbReference type="Proteomes" id="UP000037425">
    <property type="component" value="Unassembled WGS sequence"/>
</dbReference>
<protein>
    <recommendedName>
        <fullName evidence="2">Guanylate cyclase domain-containing protein</fullName>
    </recommendedName>
</protein>